<organism evidence="1 2">
    <name type="scientific">Grimontia sedimenti</name>
    <dbReference type="NCBI Taxonomy" id="2711294"/>
    <lineage>
        <taxon>Bacteria</taxon>
        <taxon>Pseudomonadati</taxon>
        <taxon>Pseudomonadota</taxon>
        <taxon>Gammaproteobacteria</taxon>
        <taxon>Vibrionales</taxon>
        <taxon>Vibrionaceae</taxon>
        <taxon>Grimontia</taxon>
    </lineage>
</organism>
<dbReference type="RefSeq" id="WP_165014159.1">
    <property type="nucleotide sequence ID" value="NZ_JAALDL010000009.1"/>
</dbReference>
<dbReference type="GO" id="GO:0016491">
    <property type="term" value="F:oxidoreductase activity"/>
    <property type="evidence" value="ECO:0007669"/>
    <property type="project" value="InterPro"/>
</dbReference>
<proteinExistence type="predicted"/>
<evidence type="ECO:0000313" key="1">
    <source>
        <dbReference type="EMBL" id="NGN98553.1"/>
    </source>
</evidence>
<gene>
    <name evidence="1" type="ORF">G5S52_13110</name>
</gene>
<protein>
    <recommendedName>
        <fullName evidence="3">Twin-arginine translocation signal domain-containing protein</fullName>
    </recommendedName>
</protein>
<dbReference type="NCBIfam" id="NF047509">
    <property type="entry name" value="Rv3131_FMN_oxido"/>
    <property type="match status" value="1"/>
</dbReference>
<sequence>MREETNGRRKFLKGLMGVGVVVAGGTVYRAVDNGVFSVGKGEPFTPWTDWQSASKSGELAIINAAVLAANPHNTQPWIFELRDNAIWLYADTARHLGTMDVYGRELCIGLGCAVENMVQAAPAFGFEATVLLGDTDLTKQTWSGVPMHVATITLTPTGKQEQSELYQAIGHRHTDRGEYQRDTPIDASSVSALTAIANESFPDVSLSLLTTKAKRDAFTQQTVNATRFIAADHQMSSDSFRWFRLSHKEMQAHRDGVYIDTAGLPPAMRAISKIMPTLSEESSNQYWIEGTQRTMESTPMHGLITLNNLYSSKQNIEAGRLWQRIHLWATTQGISMQPVNQTCEVIDRQKQLEQPQTFADDLRALSGKPQSATFAFRAGYPTLTAIPSPRRALKDVVAST</sequence>
<dbReference type="Proteomes" id="UP000473008">
    <property type="component" value="Unassembled WGS sequence"/>
</dbReference>
<accession>A0A6M1R8T1</accession>
<keyword evidence="2" id="KW-1185">Reference proteome</keyword>
<dbReference type="SUPFAM" id="SSF55469">
    <property type="entry name" value="FMN-dependent nitroreductase-like"/>
    <property type="match status" value="1"/>
</dbReference>
<reference evidence="1 2" key="1">
    <citation type="submission" date="2020-02" db="EMBL/GenBank/DDBJ databases">
        <title>The draft genome of Grimontia sedimenta sp. nov., isolated from benthic sediments near coral reefs south of Kuwait.</title>
        <authorList>
            <person name="Mahmoud H.M."/>
            <person name="Jose L."/>
            <person name="Eapen S."/>
        </authorList>
    </citation>
    <scope>NUCLEOTIDE SEQUENCE [LARGE SCALE GENOMIC DNA]</scope>
    <source>
        <strain evidence="1 2">S25</strain>
    </source>
</reference>
<dbReference type="AlphaFoldDB" id="A0A6M1R8T1"/>
<dbReference type="InterPro" id="IPR000415">
    <property type="entry name" value="Nitroreductase-like"/>
</dbReference>
<evidence type="ECO:0008006" key="3">
    <source>
        <dbReference type="Google" id="ProtNLM"/>
    </source>
</evidence>
<dbReference type="Gene3D" id="3.40.109.10">
    <property type="entry name" value="NADH Oxidase"/>
    <property type="match status" value="1"/>
</dbReference>
<comment type="caution">
    <text evidence="1">The sequence shown here is derived from an EMBL/GenBank/DDBJ whole genome shotgun (WGS) entry which is preliminary data.</text>
</comment>
<name>A0A6M1R8T1_9GAMM</name>
<evidence type="ECO:0000313" key="2">
    <source>
        <dbReference type="Proteomes" id="UP000473008"/>
    </source>
</evidence>
<dbReference type="EMBL" id="JAALDL010000009">
    <property type="protein sequence ID" value="NGN98553.1"/>
    <property type="molecule type" value="Genomic_DNA"/>
</dbReference>